<name>A0AAD3MNG6_LATJO</name>
<proteinExistence type="predicted"/>
<accession>A0AAD3MNG6</accession>
<dbReference type="Proteomes" id="UP001279410">
    <property type="component" value="Unassembled WGS sequence"/>
</dbReference>
<protein>
    <submittedName>
        <fullName evidence="1">Nesprin-1-like protein</fullName>
    </submittedName>
</protein>
<comment type="caution">
    <text evidence="1">The sequence shown here is derived from an EMBL/GenBank/DDBJ whole genome shotgun (WGS) entry which is preliminary data.</text>
</comment>
<reference evidence="1" key="1">
    <citation type="submission" date="2022-08" db="EMBL/GenBank/DDBJ databases">
        <title>Genome sequencing of akame (Lates japonicus).</title>
        <authorList>
            <person name="Hashiguchi Y."/>
            <person name="Takahashi H."/>
        </authorList>
    </citation>
    <scope>NUCLEOTIDE SEQUENCE</scope>
    <source>
        <strain evidence="1">Kochi</strain>
    </source>
</reference>
<dbReference type="EMBL" id="BRZM01004556">
    <property type="protein sequence ID" value="GLD58033.1"/>
    <property type="molecule type" value="Genomic_DNA"/>
</dbReference>
<organism evidence="1 2">
    <name type="scientific">Lates japonicus</name>
    <name type="common">Japanese lates</name>
    <dbReference type="NCBI Taxonomy" id="270547"/>
    <lineage>
        <taxon>Eukaryota</taxon>
        <taxon>Metazoa</taxon>
        <taxon>Chordata</taxon>
        <taxon>Craniata</taxon>
        <taxon>Vertebrata</taxon>
        <taxon>Euteleostomi</taxon>
        <taxon>Actinopterygii</taxon>
        <taxon>Neopterygii</taxon>
        <taxon>Teleostei</taxon>
        <taxon>Neoteleostei</taxon>
        <taxon>Acanthomorphata</taxon>
        <taxon>Carangaria</taxon>
        <taxon>Carangaria incertae sedis</taxon>
        <taxon>Centropomidae</taxon>
        <taxon>Lates</taxon>
    </lineage>
</organism>
<keyword evidence="2" id="KW-1185">Reference proteome</keyword>
<evidence type="ECO:0000313" key="2">
    <source>
        <dbReference type="Proteomes" id="UP001279410"/>
    </source>
</evidence>
<sequence length="106" mass="11846">MVHEGNSGWDTPVGYAVLPRDLLQSDLCSIFLLSSTLAARTVTFLDSDEPFHRAEFHEMLHSLLLWLAQAEKKLYAVNVSDLLTPSSALLEHRDTLTVSRQLIPSP</sequence>
<dbReference type="AlphaFoldDB" id="A0AAD3MNG6"/>
<evidence type="ECO:0000313" key="1">
    <source>
        <dbReference type="EMBL" id="GLD58033.1"/>
    </source>
</evidence>
<gene>
    <name evidence="1" type="ORF">AKAME5_002879400</name>
</gene>